<dbReference type="OrthoDB" id="5179393at2"/>
<dbReference type="AlphaFoldDB" id="A0A4P7SIH3"/>
<dbReference type="RefSeq" id="WP_135972698.1">
    <property type="nucleotide sequence ID" value="NZ_CP039291.1"/>
</dbReference>
<dbReference type="Gene3D" id="3.30.420.60">
    <property type="entry name" value="eRF1 domain 2"/>
    <property type="match status" value="1"/>
</dbReference>
<name>A0A4P7SIH3_9CELL</name>
<proteinExistence type="predicted"/>
<accession>A0A4P7SIH3</accession>
<keyword evidence="3" id="KW-1185">Reference proteome</keyword>
<evidence type="ECO:0000313" key="2">
    <source>
        <dbReference type="EMBL" id="QCB94039.1"/>
    </source>
</evidence>
<gene>
    <name evidence="2" type="ORF">E5225_11150</name>
</gene>
<dbReference type="InterPro" id="IPR042226">
    <property type="entry name" value="eFR1_2_sf"/>
</dbReference>
<dbReference type="Pfam" id="PF18844">
    <property type="entry name" value="baeRF_family2"/>
    <property type="match status" value="1"/>
</dbReference>
<sequence>MDLHWLKPLLGRSAPFTTVYLDATHDDATGAADVQSRWKVLRRQLEHDGSPTQVLALLDELVARPTHAVGPHGRVLVADAREVLVDRLLTEPPAQSTAACGPVPLLLPAARAADEATRFLLVELNRQGADLTWTDGAGPLGVDSEAVEGDHDEMHKVQGGGWAHRRWQQRVQDSWERNVDVVAADLDRQVTERKPELVVLTGDVRAVALLKDAVGQEVREVLVEVPGGSRAEGVNEAAFHERLDAVLTEYRARRREAVLDRFRQEQGREEEAVTSLADVVAVLQRGQVSELVLGEPPAGSPGRLADRQLWVGDGPLELTLGKDDLATIGVADGARQMPADVALVRAAVGQDAGLTFADEGAVDLVDGVGALLRWSDESTPRESVLSQSADSGRIHNVI</sequence>
<dbReference type="Proteomes" id="UP000296469">
    <property type="component" value="Chromosome"/>
</dbReference>
<dbReference type="KEGG" id="celz:E5225_11150"/>
<reference evidence="2 3" key="1">
    <citation type="submission" date="2019-04" db="EMBL/GenBank/DDBJ databases">
        <title>Isolation and identification of Cellulomonas shaoxiangyii sp. Nov. isolated from feces of the Tibetan antelopes (Pantholops hodgsonii) in the Qinghai-Tibet plateau of China.</title>
        <authorList>
            <person name="Tian Z."/>
        </authorList>
    </citation>
    <scope>NUCLEOTIDE SEQUENCE [LARGE SCALE GENOMIC DNA]</scope>
    <source>
        <strain evidence="2 3">Z28</strain>
    </source>
</reference>
<protein>
    <recommendedName>
        <fullName evidence="4">Peptide chain release factor 1</fullName>
    </recommendedName>
</protein>
<feature type="region of interest" description="Disordered" evidence="1">
    <location>
        <begin position="379"/>
        <end position="398"/>
    </location>
</feature>
<evidence type="ECO:0000313" key="3">
    <source>
        <dbReference type="Proteomes" id="UP000296469"/>
    </source>
</evidence>
<organism evidence="2 3">
    <name type="scientific">Cellulomonas shaoxiangyii</name>
    <dbReference type="NCBI Taxonomy" id="2566013"/>
    <lineage>
        <taxon>Bacteria</taxon>
        <taxon>Bacillati</taxon>
        <taxon>Actinomycetota</taxon>
        <taxon>Actinomycetes</taxon>
        <taxon>Micrococcales</taxon>
        <taxon>Cellulomonadaceae</taxon>
        <taxon>Cellulomonas</taxon>
    </lineage>
</organism>
<dbReference type="InterPro" id="IPR040701">
    <property type="entry name" value="Bact_RF_family2"/>
</dbReference>
<evidence type="ECO:0008006" key="4">
    <source>
        <dbReference type="Google" id="ProtNLM"/>
    </source>
</evidence>
<dbReference type="EMBL" id="CP039291">
    <property type="protein sequence ID" value="QCB94039.1"/>
    <property type="molecule type" value="Genomic_DNA"/>
</dbReference>
<evidence type="ECO:0000256" key="1">
    <source>
        <dbReference type="SAM" id="MobiDB-lite"/>
    </source>
</evidence>